<feature type="transmembrane region" description="Helical" evidence="1">
    <location>
        <begin position="243"/>
        <end position="264"/>
    </location>
</feature>
<dbReference type="AlphaFoldDB" id="A0A3P7DE51"/>
<evidence type="ECO:0000256" key="1">
    <source>
        <dbReference type="SAM" id="Phobius"/>
    </source>
</evidence>
<dbReference type="EMBL" id="UYWW01000278">
    <property type="protein sequence ID" value="VDM07971.1"/>
    <property type="molecule type" value="Genomic_DNA"/>
</dbReference>
<evidence type="ECO:0000313" key="3">
    <source>
        <dbReference type="Proteomes" id="UP000270924"/>
    </source>
</evidence>
<keyword evidence="3" id="KW-1185">Reference proteome</keyword>
<proteinExistence type="predicted"/>
<gene>
    <name evidence="2" type="ORF">WBA_LOCUS1357</name>
</gene>
<keyword evidence="1" id="KW-1133">Transmembrane helix</keyword>
<accession>A0A3P7DE51</accession>
<reference evidence="2 3" key="1">
    <citation type="submission" date="2018-11" db="EMBL/GenBank/DDBJ databases">
        <authorList>
            <consortium name="Pathogen Informatics"/>
        </authorList>
    </citation>
    <scope>NUCLEOTIDE SEQUENCE [LARGE SCALE GENOMIC DNA]</scope>
</reference>
<name>A0A3P7DE51_WUCBA</name>
<evidence type="ECO:0000313" key="2">
    <source>
        <dbReference type="EMBL" id="VDM07971.1"/>
    </source>
</evidence>
<keyword evidence="1" id="KW-0472">Membrane</keyword>
<dbReference type="InParanoid" id="A0A3P7DE51"/>
<keyword evidence="1" id="KW-0812">Transmembrane</keyword>
<protein>
    <submittedName>
        <fullName evidence="2">Uncharacterized protein</fullName>
    </submittedName>
</protein>
<organism evidence="2 3">
    <name type="scientific">Wuchereria bancrofti</name>
    <dbReference type="NCBI Taxonomy" id="6293"/>
    <lineage>
        <taxon>Eukaryota</taxon>
        <taxon>Metazoa</taxon>
        <taxon>Ecdysozoa</taxon>
        <taxon>Nematoda</taxon>
        <taxon>Chromadorea</taxon>
        <taxon>Rhabditida</taxon>
        <taxon>Spirurina</taxon>
        <taxon>Spiruromorpha</taxon>
        <taxon>Filarioidea</taxon>
        <taxon>Onchocercidae</taxon>
        <taxon>Wuchereria</taxon>
    </lineage>
</organism>
<sequence>MIHCQEDVTSVLHAKNLSKGADCYMRVKGSLIQDVYLVDLLETGSTVNDLLTGVGQDPTGGMGDIDGISSSKNLANETYGRQLMTSMMLGTLNTANRDLTQPRHTWPFYSPPMFPMIMPVALPVMVPVPVPNANLPAIGHEQILNYQNSQIRNIENTYDPQNDVQDSTRFRNYVDERFQDSNSQHIHEECYGSDLPVGSRLGFMSCSRAGNSLNEGNDSLSWELASRLVKDYRMLRRSKRCSLGFLMIHKMFEMLVFGALQFLAVAADRAFRAQAGEKTSHEDDESNQLT</sequence>
<dbReference type="Proteomes" id="UP000270924">
    <property type="component" value="Unassembled WGS sequence"/>
</dbReference>